<dbReference type="InterPro" id="IPR015659">
    <property type="entry name" value="Proline_oxidase"/>
</dbReference>
<evidence type="ECO:0000313" key="8">
    <source>
        <dbReference type="EMBL" id="KAG0322401.1"/>
    </source>
</evidence>
<dbReference type="OrthoDB" id="5464at2759"/>
<feature type="coiled-coil region" evidence="6">
    <location>
        <begin position="101"/>
        <end position="237"/>
    </location>
</feature>
<accession>A0A9P6RKM3</accession>
<dbReference type="GO" id="GO:0004657">
    <property type="term" value="F:proline dehydrogenase activity"/>
    <property type="evidence" value="ECO:0007669"/>
    <property type="project" value="UniProtKB-EC"/>
</dbReference>
<comment type="caution">
    <text evidence="8">The sequence shown here is derived from an EMBL/GenBank/DDBJ whole genome shotgun (WGS) entry which is preliminary data.</text>
</comment>
<dbReference type="SMART" id="SM00054">
    <property type="entry name" value="EFh"/>
    <property type="match status" value="2"/>
</dbReference>
<organism evidence="8 9">
    <name type="scientific">Linnemannia gamsii</name>
    <dbReference type="NCBI Taxonomy" id="64522"/>
    <lineage>
        <taxon>Eukaryota</taxon>
        <taxon>Fungi</taxon>
        <taxon>Fungi incertae sedis</taxon>
        <taxon>Mucoromycota</taxon>
        <taxon>Mortierellomycotina</taxon>
        <taxon>Mortierellomycetes</taxon>
        <taxon>Mortierellales</taxon>
        <taxon>Mortierellaceae</taxon>
        <taxon>Linnemannia</taxon>
    </lineage>
</organism>
<keyword evidence="4" id="KW-0560">Oxidoreductase</keyword>
<sequence>MDPEATKRSIETCDALKSEFKHGRLYIHAFQEEFMHQNQLDKLEAVSGGAALALTRLEGDLLHYKEHFNKLAISFTEQTSKEKFLRAIDEDIPINITLDSNQALELKAANLRSRLEEREQVVSQLQTEIGEVAEVACRDYDGLHKTIMELKSMLQEMDYMENNYAELKKADDNFKGMTPEYTQQVLAKQTQELHNLHQRSDELTAEIEELKWQESRLKESNQKLTVLRNQAELQAKEAILMSALRRPELESAYKECLEATNLYQDAVGLELAQYLEESNMLVLKYRVLPGSSMLHSVDPLKVPSTRTTQAGKNGRKAVFPQLSMKLHPRSGRLMSATIENAGCDVKDVIEIAKTRNDISFLAAKISSSSSFWTKTAIGGTVALATSATLLNQLAKAPQMEATANKPSLTGGNVVQDLKDEHNRIGVEKKSTSDLLLSMLVYKLCTFSLLVDLAPKIIHLAEMVHLTPPVYWVVRKTFFAQFCGGETAEDCIGTMKSLGNGGIGSILDLSIEVDLDESDLDNQTPEEIRSRFNKSADNIADQISTCIATASHMAKSFAAIKVTAMGSPLLLQQISNTLTALESRFRAMDQDNDGKVTKDEFKQLVKMLPSPLQNHESMDAVVDQLFKEADKDKDGRVDWVDFACTVSLNRDETRALFTTENADQDATTIVPGLVKEDLDDYKRLLTRMEKLCDQAETTRTRLMIDAEQSYFQPAIDNVALHLQEHYNHTPHADGPLIFNTYQMYLKDALGRLQQDYTRAQRNNYVLAAKLVRGAYMVSERKRALELGLEDPICDGIEATHVSYNAGVDFMLGEMAKEEKKVDALSIKGSPVVLFVASHNKDSVIRTCERMQDLGVSPQSELVMFGQLMGMCDQISYTLGQHGYGIYKYVPYGPIHHVIPYLIRRAQENSSVLGGVAVERNLLWEELKTRFTASRAQIKSVPVVPTGPATAM</sequence>
<dbReference type="Proteomes" id="UP000823405">
    <property type="component" value="Unassembled WGS sequence"/>
</dbReference>
<evidence type="ECO:0000256" key="5">
    <source>
        <dbReference type="ARBA" id="ARBA00023062"/>
    </source>
</evidence>
<dbReference type="InterPro" id="IPR029041">
    <property type="entry name" value="FAD-linked_oxidoreductase-like"/>
</dbReference>
<dbReference type="Gene3D" id="3.20.20.220">
    <property type="match status" value="2"/>
</dbReference>
<dbReference type="EC" id="1.5.5.2" evidence="2"/>
<dbReference type="InterPro" id="IPR048781">
    <property type="entry name" value="Sos7_CC"/>
</dbReference>
<comment type="similarity">
    <text evidence="1">Belongs to the proline oxidase family.</text>
</comment>
<reference evidence="8" key="1">
    <citation type="journal article" date="2020" name="Fungal Divers.">
        <title>Resolving the Mortierellaceae phylogeny through synthesis of multi-gene phylogenetics and phylogenomics.</title>
        <authorList>
            <person name="Vandepol N."/>
            <person name="Liber J."/>
            <person name="Desiro A."/>
            <person name="Na H."/>
            <person name="Kennedy M."/>
            <person name="Barry K."/>
            <person name="Grigoriev I.V."/>
            <person name="Miller A.N."/>
            <person name="O'Donnell K."/>
            <person name="Stajich J.E."/>
            <person name="Bonito G."/>
        </authorList>
    </citation>
    <scope>NUCLEOTIDE SEQUENCE</scope>
    <source>
        <strain evidence="8">NVP60</strain>
    </source>
</reference>
<dbReference type="GO" id="GO:0071949">
    <property type="term" value="F:FAD binding"/>
    <property type="evidence" value="ECO:0007669"/>
    <property type="project" value="TreeGrafter"/>
</dbReference>
<evidence type="ECO:0000313" key="9">
    <source>
        <dbReference type="Proteomes" id="UP000823405"/>
    </source>
</evidence>
<keyword evidence="9" id="KW-1185">Reference proteome</keyword>
<keyword evidence="5" id="KW-0642">Proline metabolism</keyword>
<dbReference type="CDD" id="cd00051">
    <property type="entry name" value="EFh"/>
    <property type="match status" value="1"/>
</dbReference>
<dbReference type="AlphaFoldDB" id="A0A9P6RKM3"/>
<evidence type="ECO:0000256" key="3">
    <source>
        <dbReference type="ARBA" id="ARBA00022837"/>
    </source>
</evidence>
<dbReference type="InterPro" id="IPR011992">
    <property type="entry name" value="EF-hand-dom_pair"/>
</dbReference>
<evidence type="ECO:0000256" key="1">
    <source>
        <dbReference type="ARBA" id="ARBA00005869"/>
    </source>
</evidence>
<dbReference type="GO" id="GO:0005509">
    <property type="term" value="F:calcium ion binding"/>
    <property type="evidence" value="ECO:0007669"/>
    <property type="project" value="InterPro"/>
</dbReference>
<dbReference type="InterPro" id="IPR002048">
    <property type="entry name" value="EF_hand_dom"/>
</dbReference>
<dbReference type="EMBL" id="JAAAIN010000030">
    <property type="protein sequence ID" value="KAG0322401.1"/>
    <property type="molecule type" value="Genomic_DNA"/>
</dbReference>
<evidence type="ECO:0000259" key="7">
    <source>
        <dbReference type="PROSITE" id="PS50222"/>
    </source>
</evidence>
<dbReference type="PROSITE" id="PS00018">
    <property type="entry name" value="EF_HAND_1"/>
    <property type="match status" value="2"/>
</dbReference>
<keyword evidence="6" id="KW-0175">Coiled coil</keyword>
<dbReference type="SUPFAM" id="SSF51730">
    <property type="entry name" value="FAD-linked oxidoreductase"/>
    <property type="match status" value="1"/>
</dbReference>
<protein>
    <recommendedName>
        <fullName evidence="2">proline dehydrogenase</fullName>
        <ecNumber evidence="2">1.5.5.2</ecNumber>
    </recommendedName>
</protein>
<dbReference type="PANTHER" id="PTHR13914">
    <property type="entry name" value="PROLINE OXIDASE"/>
    <property type="match status" value="1"/>
</dbReference>
<dbReference type="Pfam" id="PF20882">
    <property type="entry name" value="Sos7"/>
    <property type="match status" value="1"/>
</dbReference>
<evidence type="ECO:0000256" key="2">
    <source>
        <dbReference type="ARBA" id="ARBA00012695"/>
    </source>
</evidence>
<dbReference type="Pfam" id="PF13499">
    <property type="entry name" value="EF-hand_7"/>
    <property type="match status" value="1"/>
</dbReference>
<dbReference type="InterPro" id="IPR002872">
    <property type="entry name" value="Proline_DH_dom"/>
</dbReference>
<dbReference type="GO" id="GO:0010133">
    <property type="term" value="P:L-proline catabolic process to L-glutamate"/>
    <property type="evidence" value="ECO:0007669"/>
    <property type="project" value="TreeGrafter"/>
</dbReference>
<keyword evidence="3" id="KW-0106">Calcium</keyword>
<evidence type="ECO:0000256" key="6">
    <source>
        <dbReference type="SAM" id="Coils"/>
    </source>
</evidence>
<dbReference type="SUPFAM" id="SSF47473">
    <property type="entry name" value="EF-hand"/>
    <property type="match status" value="1"/>
</dbReference>
<gene>
    <name evidence="8" type="ORF">BGZ97_006788</name>
</gene>
<feature type="domain" description="EF-hand" evidence="7">
    <location>
        <begin position="575"/>
        <end position="610"/>
    </location>
</feature>
<proteinExistence type="inferred from homology"/>
<evidence type="ECO:0000256" key="4">
    <source>
        <dbReference type="ARBA" id="ARBA00023002"/>
    </source>
</evidence>
<dbReference type="GO" id="GO:0005739">
    <property type="term" value="C:mitochondrion"/>
    <property type="evidence" value="ECO:0007669"/>
    <property type="project" value="TreeGrafter"/>
</dbReference>
<name>A0A9P6RKM3_9FUNG</name>
<dbReference type="InterPro" id="IPR018247">
    <property type="entry name" value="EF_Hand_1_Ca_BS"/>
</dbReference>
<dbReference type="Pfam" id="PF01619">
    <property type="entry name" value="Pro_dh"/>
    <property type="match status" value="1"/>
</dbReference>
<dbReference type="PROSITE" id="PS50222">
    <property type="entry name" value="EF_HAND_2"/>
    <property type="match status" value="2"/>
</dbReference>
<feature type="domain" description="EF-hand" evidence="7">
    <location>
        <begin position="616"/>
        <end position="651"/>
    </location>
</feature>
<dbReference type="PANTHER" id="PTHR13914:SF0">
    <property type="entry name" value="PROLINE DEHYDROGENASE 1, MITOCHONDRIAL"/>
    <property type="match status" value="1"/>
</dbReference>